<name>A0A9P4SFG3_9PEZI</name>
<keyword evidence="2" id="KW-1185">Reference proteome</keyword>
<dbReference type="OrthoDB" id="432412at2759"/>
<dbReference type="InterPro" id="IPR059181">
    <property type="entry name" value="RWDD2A-B_C"/>
</dbReference>
<dbReference type="Proteomes" id="UP000799429">
    <property type="component" value="Unassembled WGS sequence"/>
</dbReference>
<evidence type="ECO:0000313" key="2">
    <source>
        <dbReference type="Proteomes" id="UP000799429"/>
    </source>
</evidence>
<organism evidence="1 2">
    <name type="scientific">Patellaria atrata CBS 101060</name>
    <dbReference type="NCBI Taxonomy" id="1346257"/>
    <lineage>
        <taxon>Eukaryota</taxon>
        <taxon>Fungi</taxon>
        <taxon>Dikarya</taxon>
        <taxon>Ascomycota</taxon>
        <taxon>Pezizomycotina</taxon>
        <taxon>Dothideomycetes</taxon>
        <taxon>Dothideomycetes incertae sedis</taxon>
        <taxon>Patellariales</taxon>
        <taxon>Patellariaceae</taxon>
        <taxon>Patellaria</taxon>
    </lineage>
</organism>
<dbReference type="AlphaFoldDB" id="A0A9P4SFG3"/>
<accession>A0A9P4SFG3</accession>
<dbReference type="CDD" id="cd24163">
    <property type="entry name" value="RWDD2_C"/>
    <property type="match status" value="1"/>
</dbReference>
<reference evidence="1" key="1">
    <citation type="journal article" date="2020" name="Stud. Mycol.">
        <title>101 Dothideomycetes genomes: a test case for predicting lifestyles and emergence of pathogens.</title>
        <authorList>
            <person name="Haridas S."/>
            <person name="Albert R."/>
            <person name="Binder M."/>
            <person name="Bloem J."/>
            <person name="Labutti K."/>
            <person name="Salamov A."/>
            <person name="Andreopoulos B."/>
            <person name="Baker S."/>
            <person name="Barry K."/>
            <person name="Bills G."/>
            <person name="Bluhm B."/>
            <person name="Cannon C."/>
            <person name="Castanera R."/>
            <person name="Culley D."/>
            <person name="Daum C."/>
            <person name="Ezra D."/>
            <person name="Gonzalez J."/>
            <person name="Henrissat B."/>
            <person name="Kuo A."/>
            <person name="Liang C."/>
            <person name="Lipzen A."/>
            <person name="Lutzoni F."/>
            <person name="Magnuson J."/>
            <person name="Mondo S."/>
            <person name="Nolan M."/>
            <person name="Ohm R."/>
            <person name="Pangilinan J."/>
            <person name="Park H.-J."/>
            <person name="Ramirez L."/>
            <person name="Alfaro M."/>
            <person name="Sun H."/>
            <person name="Tritt A."/>
            <person name="Yoshinaga Y."/>
            <person name="Zwiers L.-H."/>
            <person name="Turgeon B."/>
            <person name="Goodwin S."/>
            <person name="Spatafora J."/>
            <person name="Crous P."/>
            <person name="Grigoriev I."/>
        </authorList>
    </citation>
    <scope>NUCLEOTIDE SEQUENCE</scope>
    <source>
        <strain evidence="1">CBS 101060</strain>
    </source>
</reference>
<proteinExistence type="predicted"/>
<comment type="caution">
    <text evidence="1">The sequence shown here is derived from an EMBL/GenBank/DDBJ whole genome shotgun (WGS) entry which is preliminary data.</text>
</comment>
<evidence type="ECO:0000313" key="1">
    <source>
        <dbReference type="EMBL" id="KAF2841339.1"/>
    </source>
</evidence>
<gene>
    <name evidence="1" type="ORF">M501DRAFT_1009296</name>
</gene>
<sequence length="128" mass="14558">MSSLRAFNALIKTHHITSRKKVAKLRKAADNYNCFVLLRSGGSPGIMYCEGEKESVDQWVNTVQRLRYKDYQLVARPAPVERTVAAELQDSIRTVGCYEIETVRSFAAKMDSLGIHSWWKKAMGFISE</sequence>
<protein>
    <submittedName>
        <fullName evidence="1">Uncharacterized protein</fullName>
    </submittedName>
</protein>
<dbReference type="EMBL" id="MU006091">
    <property type="protein sequence ID" value="KAF2841339.1"/>
    <property type="molecule type" value="Genomic_DNA"/>
</dbReference>